<keyword evidence="2" id="KW-1185">Reference proteome</keyword>
<dbReference type="AlphaFoldDB" id="A0A1A9ZAL1"/>
<dbReference type="Proteomes" id="UP000092445">
    <property type="component" value="Unassembled WGS sequence"/>
</dbReference>
<sequence>MSKDVDDCSGDDKDTSPRPYRAYYTKGFIAKKRCISRSSSIDIEQGVGADTSIEIEMKIERDVAVGMVTYTEMRTIIFMELGIEKEIKIEMSKAIERLTEK</sequence>
<reference evidence="2" key="1">
    <citation type="submission" date="2014-03" db="EMBL/GenBank/DDBJ databases">
        <authorList>
            <person name="Aksoy S."/>
            <person name="Warren W."/>
            <person name="Wilson R.K."/>
        </authorList>
    </citation>
    <scope>NUCLEOTIDE SEQUENCE [LARGE SCALE GENOMIC DNA]</scope>
    <source>
        <strain evidence="2">IAEA</strain>
    </source>
</reference>
<name>A0A1A9ZAL1_GLOPL</name>
<evidence type="ECO:0000313" key="2">
    <source>
        <dbReference type="Proteomes" id="UP000092445"/>
    </source>
</evidence>
<reference evidence="1" key="2">
    <citation type="submission" date="2020-05" db="UniProtKB">
        <authorList>
            <consortium name="EnsemblMetazoa"/>
        </authorList>
    </citation>
    <scope>IDENTIFICATION</scope>
    <source>
        <strain evidence="1">IAEA</strain>
    </source>
</reference>
<evidence type="ECO:0000313" key="1">
    <source>
        <dbReference type="EnsemblMetazoa" id="GPAI008763-PA"/>
    </source>
</evidence>
<organism evidence="1 2">
    <name type="scientific">Glossina pallidipes</name>
    <name type="common">Tsetse fly</name>
    <dbReference type="NCBI Taxonomy" id="7398"/>
    <lineage>
        <taxon>Eukaryota</taxon>
        <taxon>Metazoa</taxon>
        <taxon>Ecdysozoa</taxon>
        <taxon>Arthropoda</taxon>
        <taxon>Hexapoda</taxon>
        <taxon>Insecta</taxon>
        <taxon>Pterygota</taxon>
        <taxon>Neoptera</taxon>
        <taxon>Endopterygota</taxon>
        <taxon>Diptera</taxon>
        <taxon>Brachycera</taxon>
        <taxon>Muscomorpha</taxon>
        <taxon>Hippoboscoidea</taxon>
        <taxon>Glossinidae</taxon>
        <taxon>Glossina</taxon>
    </lineage>
</organism>
<protein>
    <submittedName>
        <fullName evidence="1">Uncharacterized protein</fullName>
    </submittedName>
</protein>
<dbReference type="VEuPathDB" id="VectorBase:GPAI008763"/>
<accession>A0A1A9ZAL1</accession>
<proteinExistence type="predicted"/>
<dbReference type="EnsemblMetazoa" id="GPAI008763-RA">
    <property type="protein sequence ID" value="GPAI008763-PA"/>
    <property type="gene ID" value="GPAI008763"/>
</dbReference>